<comment type="caution">
    <text evidence="2">The sequence shown here is derived from an EMBL/GenBank/DDBJ whole genome shotgun (WGS) entry which is preliminary data.</text>
</comment>
<dbReference type="PANTHER" id="PTHR36587">
    <property type="entry name" value="EXPRESSION SITE-ASSOCIATED GENE 3 (ESAG3)-LIKE PROTEIN"/>
    <property type="match status" value="1"/>
</dbReference>
<keyword evidence="1" id="KW-0472">Membrane</keyword>
<sequence length="639" mass="72657">MVQIDWEAQRAVGHARSLWRRTVHLAAKLPSPRSLSLPSRASLRSSLPSRASLQSSLRSLRSLQPLQSLRRLRASRPLSHLVGVFFLLLCLLSYSFARHRSFNIFKGSSLVIQDAGLPDDFNFHILLSAQPKNVHLCRTITSAMILDYPPMTLLKQNPEPRRSSKKSPDYDGVMIEKVESILLFLKTNGRVFEHDLVLVVDNDDILFQLPPEILIKRYRDLYRRNNDRLKRKYGTRYIGEGDNRQLVQKYTQKVLFAARKDCSLNVTDSVACASVPQSPLPPDIYGPKTDKKRDGTKNRPRWIDAGVVMGQVSNLIPLYERVLEDMKKQPIHSTDQTVLTQMYGNQEYSREVARRRSISRLKEWVGDSVGISDASNITNVRSRIQPGDWHEFGISLDYEGQLFLNTRKATADIEWLKYRDVRKVSSVQIQHGVPREVRLNLPLDIEQSASNPFKQTKPGTGEVVRPAFNTSIDVLPPAWNFTWNDVPLATYIQTAAVPAIVHTNDDLALRQDYWNTAWFHPWARALLRNHVRSSIVQPHTHPALGASEVLKNPGRKGGMWLANDGWMSFKDLCSGHEEAVFGDGLGAWGEEKPNKRPIYNLWGKLMAGKGPKYVKLGESKSEAEEIEKYLLGIEDEDDE</sequence>
<evidence type="ECO:0000256" key="1">
    <source>
        <dbReference type="SAM" id="Phobius"/>
    </source>
</evidence>
<dbReference type="Proteomes" id="UP001201262">
    <property type="component" value="Unassembled WGS sequence"/>
</dbReference>
<dbReference type="CDD" id="cd22997">
    <property type="entry name" value="GT_LH"/>
    <property type="match status" value="1"/>
</dbReference>
<proteinExistence type="predicted"/>
<dbReference type="RefSeq" id="XP_046070566.1">
    <property type="nucleotide sequence ID" value="XM_046216576.1"/>
</dbReference>
<organism evidence="2 3">
    <name type="scientific">Talaromyces proteolyticus</name>
    <dbReference type="NCBI Taxonomy" id="1131652"/>
    <lineage>
        <taxon>Eukaryota</taxon>
        <taxon>Fungi</taxon>
        <taxon>Dikarya</taxon>
        <taxon>Ascomycota</taxon>
        <taxon>Pezizomycotina</taxon>
        <taxon>Eurotiomycetes</taxon>
        <taxon>Eurotiomycetidae</taxon>
        <taxon>Eurotiales</taxon>
        <taxon>Trichocomaceae</taxon>
        <taxon>Talaromyces</taxon>
        <taxon>Talaromyces sect. Bacilispori</taxon>
    </lineage>
</organism>
<evidence type="ECO:0000313" key="2">
    <source>
        <dbReference type="EMBL" id="KAH8695424.1"/>
    </source>
</evidence>
<accession>A0AAD4KNG5</accession>
<evidence type="ECO:0000313" key="3">
    <source>
        <dbReference type="Proteomes" id="UP001201262"/>
    </source>
</evidence>
<keyword evidence="3" id="KW-1185">Reference proteome</keyword>
<dbReference type="EMBL" id="JAJTJA010000008">
    <property type="protein sequence ID" value="KAH8695424.1"/>
    <property type="molecule type" value="Genomic_DNA"/>
</dbReference>
<dbReference type="GeneID" id="70246863"/>
<reference evidence="2" key="1">
    <citation type="submission" date="2021-12" db="EMBL/GenBank/DDBJ databases">
        <title>Convergent genome expansion in fungi linked to evolution of root-endophyte symbiosis.</title>
        <authorList>
            <consortium name="DOE Joint Genome Institute"/>
            <person name="Ke Y.-H."/>
            <person name="Bonito G."/>
            <person name="Liao H.-L."/>
            <person name="Looney B."/>
            <person name="Rojas-Flechas A."/>
            <person name="Nash J."/>
            <person name="Hameed K."/>
            <person name="Schadt C."/>
            <person name="Martin F."/>
            <person name="Crous P.W."/>
            <person name="Miettinen O."/>
            <person name="Magnuson J.K."/>
            <person name="Labbe J."/>
            <person name="Jacobson D."/>
            <person name="Doktycz M.J."/>
            <person name="Veneault-Fourrey C."/>
            <person name="Kuo A."/>
            <person name="Mondo S."/>
            <person name="Calhoun S."/>
            <person name="Riley R."/>
            <person name="Ohm R."/>
            <person name="LaButti K."/>
            <person name="Andreopoulos B."/>
            <person name="Pangilinan J."/>
            <person name="Nolan M."/>
            <person name="Tritt A."/>
            <person name="Clum A."/>
            <person name="Lipzen A."/>
            <person name="Daum C."/>
            <person name="Barry K."/>
            <person name="Grigoriev I.V."/>
            <person name="Vilgalys R."/>
        </authorList>
    </citation>
    <scope>NUCLEOTIDE SEQUENCE</scope>
    <source>
        <strain evidence="2">PMI_201</strain>
    </source>
</reference>
<keyword evidence="1" id="KW-1133">Transmembrane helix</keyword>
<dbReference type="PANTHER" id="PTHR36587:SF2">
    <property type="entry name" value="EXPRESSION SITE-ASSOCIATED GENE 3 (ESAG3)-LIKE PROTEIN"/>
    <property type="match status" value="1"/>
</dbReference>
<dbReference type="AlphaFoldDB" id="A0AAD4KNG5"/>
<keyword evidence="1" id="KW-0812">Transmembrane</keyword>
<feature type="transmembrane region" description="Helical" evidence="1">
    <location>
        <begin position="78"/>
        <end position="97"/>
    </location>
</feature>
<name>A0AAD4KNG5_9EURO</name>
<protein>
    <submittedName>
        <fullName evidence="2">Uncharacterized protein</fullName>
    </submittedName>
</protein>
<gene>
    <name evidence="2" type="ORF">BGW36DRAFT_382668</name>
</gene>